<feature type="signal peptide" evidence="2">
    <location>
        <begin position="1"/>
        <end position="24"/>
    </location>
</feature>
<dbReference type="EMBL" id="NBCO01000050">
    <property type="protein sequence ID" value="ORC84083.1"/>
    <property type="molecule type" value="Genomic_DNA"/>
</dbReference>
<protein>
    <submittedName>
        <fullName evidence="3">Uncharacterized protein</fullName>
    </submittedName>
</protein>
<dbReference type="AlphaFoldDB" id="A0A1X0NHY4"/>
<comment type="caution">
    <text evidence="3">The sequence shown here is derived from an EMBL/GenBank/DDBJ whole genome shotgun (WGS) entry which is preliminary data.</text>
</comment>
<evidence type="ECO:0000313" key="3">
    <source>
        <dbReference type="EMBL" id="ORC84083.1"/>
    </source>
</evidence>
<feature type="compositionally biased region" description="Low complexity" evidence="1">
    <location>
        <begin position="265"/>
        <end position="279"/>
    </location>
</feature>
<accession>A0A1X0NHY4</accession>
<feature type="non-terminal residue" evidence="3">
    <location>
        <position position="322"/>
    </location>
</feature>
<feature type="compositionally biased region" description="Low complexity" evidence="1">
    <location>
        <begin position="185"/>
        <end position="199"/>
    </location>
</feature>
<feature type="compositionally biased region" description="Polar residues" evidence="1">
    <location>
        <begin position="240"/>
        <end position="264"/>
    </location>
</feature>
<dbReference type="STRING" id="67003.A0A1X0NHY4"/>
<keyword evidence="4" id="KW-1185">Reference proteome</keyword>
<gene>
    <name evidence="3" type="ORF">TM35_000501370</name>
</gene>
<feature type="compositionally biased region" description="Polar residues" evidence="1">
    <location>
        <begin position="200"/>
        <end position="215"/>
    </location>
</feature>
<keyword evidence="2" id="KW-0732">Signal</keyword>
<feature type="compositionally biased region" description="Basic and acidic residues" evidence="1">
    <location>
        <begin position="134"/>
        <end position="161"/>
    </location>
</feature>
<proteinExistence type="predicted"/>
<dbReference type="VEuPathDB" id="TriTrypDB:TM35_000501370"/>
<feature type="compositionally biased region" description="Basic and acidic residues" evidence="1">
    <location>
        <begin position="97"/>
        <end position="111"/>
    </location>
</feature>
<evidence type="ECO:0000256" key="2">
    <source>
        <dbReference type="SAM" id="SignalP"/>
    </source>
</evidence>
<name>A0A1X0NHY4_9TRYP</name>
<feature type="chain" id="PRO_5012619942" evidence="2">
    <location>
        <begin position="25"/>
        <end position="322"/>
    </location>
</feature>
<reference evidence="3 4" key="1">
    <citation type="submission" date="2017-03" db="EMBL/GenBank/DDBJ databases">
        <title>An alternative strategy for trypanosome survival in the mammalian bloodstream revealed through genome and transcriptome analysis of the ubiquitous bovine parasite Trypanosoma (Megatrypanum) theileri.</title>
        <authorList>
            <person name="Kelly S."/>
            <person name="Ivens A."/>
            <person name="Mott A."/>
            <person name="O'Neill E."/>
            <person name="Emms D."/>
            <person name="Macleod O."/>
            <person name="Voorheis P."/>
            <person name="Matthews J."/>
            <person name="Matthews K."/>
            <person name="Carrington M."/>
        </authorList>
    </citation>
    <scope>NUCLEOTIDE SEQUENCE [LARGE SCALE GENOMIC DNA]</scope>
    <source>
        <strain evidence="3">Edinburgh</strain>
    </source>
</reference>
<dbReference type="GeneID" id="39990364"/>
<feature type="region of interest" description="Disordered" evidence="1">
    <location>
        <begin position="28"/>
        <end position="302"/>
    </location>
</feature>
<organism evidence="3 4">
    <name type="scientific">Trypanosoma theileri</name>
    <dbReference type="NCBI Taxonomy" id="67003"/>
    <lineage>
        <taxon>Eukaryota</taxon>
        <taxon>Discoba</taxon>
        <taxon>Euglenozoa</taxon>
        <taxon>Kinetoplastea</taxon>
        <taxon>Metakinetoplastina</taxon>
        <taxon>Trypanosomatida</taxon>
        <taxon>Trypanosomatidae</taxon>
        <taxon>Trypanosoma</taxon>
    </lineage>
</organism>
<dbReference type="Proteomes" id="UP000192257">
    <property type="component" value="Unassembled WGS sequence"/>
</dbReference>
<evidence type="ECO:0000256" key="1">
    <source>
        <dbReference type="SAM" id="MobiDB-lite"/>
    </source>
</evidence>
<sequence length="322" mass="32324">MMSRVLCLLALLLSVVSFCVTAEADSESLPDASDVPCSPERTASGEGETCKPAAGGPLKQPPPSSGAPCPQGETGPQCKNNTTGPEDASTDDCGTSSDRESCPKKEGDTQEHCPPGSGNICPPTPKATAPEQPIKGHSEHGGHTQQDRPDENSIRAADGHSDSGPSKNRETGSVVGTGGVADGRSSPSEAATPAAPSTAGNSDAPSENPQHANNEASEGAPSPTTPSSSSSATTSDGGSNPTSTENDNTSSASESTSNQEGSADNTNTTTTTTTTTSTTLPPELTNNKKGDADSSSSSSISSSVWVRVPLLIVVTLACILVC</sequence>
<feature type="compositionally biased region" description="Low complexity" evidence="1">
    <location>
        <begin position="216"/>
        <end position="239"/>
    </location>
</feature>
<evidence type="ECO:0000313" key="4">
    <source>
        <dbReference type="Proteomes" id="UP000192257"/>
    </source>
</evidence>
<dbReference type="RefSeq" id="XP_028878149.1">
    <property type="nucleotide sequence ID" value="XM_029030584.1"/>
</dbReference>